<dbReference type="SMART" id="SM00774">
    <property type="entry name" value="WRKY"/>
    <property type="match status" value="1"/>
</dbReference>
<evidence type="ECO:0000256" key="3">
    <source>
        <dbReference type="ARBA" id="ARBA00023125"/>
    </source>
</evidence>
<keyword evidence="3" id="KW-0238">DNA-binding</keyword>
<evidence type="ECO:0000313" key="8">
    <source>
        <dbReference type="EMBL" id="EOA25863.1"/>
    </source>
</evidence>
<evidence type="ECO:0000256" key="1">
    <source>
        <dbReference type="ARBA" id="ARBA00004123"/>
    </source>
</evidence>
<dbReference type="InterPro" id="IPR003657">
    <property type="entry name" value="WRKY_dom"/>
</dbReference>
<evidence type="ECO:0000259" key="7">
    <source>
        <dbReference type="PROSITE" id="PS50811"/>
    </source>
</evidence>
<name>R0HPI5_9BRAS</name>
<dbReference type="GO" id="GO:0043565">
    <property type="term" value="F:sequence-specific DNA binding"/>
    <property type="evidence" value="ECO:0007669"/>
    <property type="project" value="InterPro"/>
</dbReference>
<dbReference type="EMBL" id="KB870809">
    <property type="protein sequence ID" value="EOA25863.1"/>
    <property type="molecule type" value="Genomic_DNA"/>
</dbReference>
<evidence type="ECO:0000256" key="6">
    <source>
        <dbReference type="SAM" id="MobiDB-lite"/>
    </source>
</evidence>
<dbReference type="PANTHER" id="PTHR31221">
    <property type="entry name" value="WRKY TRANSCRIPTION FACTOR PROTEIN 1-RELATED"/>
    <property type="match status" value="1"/>
</dbReference>
<dbReference type="InterPro" id="IPR044810">
    <property type="entry name" value="WRKY_plant"/>
</dbReference>
<dbReference type="FunFam" id="2.20.25.80:FF:000003">
    <property type="entry name" value="WRKY transcription factor 57"/>
    <property type="match status" value="1"/>
</dbReference>
<dbReference type="Proteomes" id="UP000029121">
    <property type="component" value="Unassembled WGS sequence"/>
</dbReference>
<dbReference type="PANTHER" id="PTHR31221:SF289">
    <property type="entry name" value="WRKY TRANSCRIPTION FACTOR 68"/>
    <property type="match status" value="1"/>
</dbReference>
<dbReference type="InterPro" id="IPR036576">
    <property type="entry name" value="WRKY_dom_sf"/>
</dbReference>
<evidence type="ECO:0000313" key="9">
    <source>
        <dbReference type="Proteomes" id="UP000029121"/>
    </source>
</evidence>
<comment type="subcellular location">
    <subcellularLocation>
        <location evidence="1">Nucleus</location>
    </subcellularLocation>
</comment>
<dbReference type="GO" id="GO:0003700">
    <property type="term" value="F:DNA-binding transcription factor activity"/>
    <property type="evidence" value="ECO:0007669"/>
    <property type="project" value="InterPro"/>
</dbReference>
<evidence type="ECO:0000256" key="4">
    <source>
        <dbReference type="ARBA" id="ARBA00023163"/>
    </source>
</evidence>
<dbReference type="OrthoDB" id="1927637at2759"/>
<reference evidence="9" key="1">
    <citation type="journal article" date="2013" name="Nat. Genet.">
        <title>The Capsella rubella genome and the genomic consequences of rapid mating system evolution.</title>
        <authorList>
            <person name="Slotte T."/>
            <person name="Hazzouri K.M."/>
            <person name="Agren J.A."/>
            <person name="Koenig D."/>
            <person name="Maumus F."/>
            <person name="Guo Y.L."/>
            <person name="Steige K."/>
            <person name="Platts A.E."/>
            <person name="Escobar J.S."/>
            <person name="Newman L.K."/>
            <person name="Wang W."/>
            <person name="Mandakova T."/>
            <person name="Vello E."/>
            <person name="Smith L.M."/>
            <person name="Henz S.R."/>
            <person name="Steffen J."/>
            <person name="Takuno S."/>
            <person name="Brandvain Y."/>
            <person name="Coop G."/>
            <person name="Andolfatto P."/>
            <person name="Hu T.T."/>
            <person name="Blanchette M."/>
            <person name="Clark R.M."/>
            <person name="Quesneville H."/>
            <person name="Nordborg M."/>
            <person name="Gaut B.S."/>
            <person name="Lysak M.A."/>
            <person name="Jenkins J."/>
            <person name="Grimwood J."/>
            <person name="Chapman J."/>
            <person name="Prochnik S."/>
            <person name="Shu S."/>
            <person name="Rokhsar D."/>
            <person name="Schmutz J."/>
            <person name="Weigel D."/>
            <person name="Wright S.I."/>
        </authorList>
    </citation>
    <scope>NUCLEOTIDE SEQUENCE [LARGE SCALE GENOMIC DNA]</scope>
    <source>
        <strain evidence="9">cv. Monte Gargano</strain>
    </source>
</reference>
<evidence type="ECO:0000256" key="2">
    <source>
        <dbReference type="ARBA" id="ARBA00023015"/>
    </source>
</evidence>
<dbReference type="Gene3D" id="2.20.25.80">
    <property type="entry name" value="WRKY domain"/>
    <property type="match status" value="1"/>
</dbReference>
<dbReference type="KEGG" id="crb:17886369"/>
<protein>
    <recommendedName>
        <fullName evidence="7">WRKY domain-containing protein</fullName>
    </recommendedName>
</protein>
<feature type="domain" description="WRKY" evidence="7">
    <location>
        <begin position="123"/>
        <end position="188"/>
    </location>
</feature>
<proteinExistence type="predicted"/>
<keyword evidence="2" id="KW-0805">Transcription regulation</keyword>
<evidence type="ECO:0000256" key="5">
    <source>
        <dbReference type="ARBA" id="ARBA00023242"/>
    </source>
</evidence>
<dbReference type="GO" id="GO:0005634">
    <property type="term" value="C:nucleus"/>
    <property type="evidence" value="ECO:0007669"/>
    <property type="project" value="UniProtKB-SubCell"/>
</dbReference>
<dbReference type="SUPFAM" id="SSF118290">
    <property type="entry name" value="WRKY DNA-binding domain"/>
    <property type="match status" value="1"/>
</dbReference>
<dbReference type="AlphaFoldDB" id="R0HPI5"/>
<sequence length="292" mass="33383">MENVGAGVPFYDLGQTRVYPLFSDFNDLSAERYPVRFMDLLGVHRNALTHTPLMHFPTTTPHSSSSEAVNGDHEKKSENDEEEEEEEEDGEEEQHKTYKRFKITKSIKQTKVKVQKVSFITKSEVLNLDDGYKWRKYGQKPVRNSPFPRNYYRCTTTCCDVKKRVERSFSDPSSVITTYEGQHTHPRPVLYIPKGDRLGFNGSASRSHLALPTLPPQLVDYNSHQQQGQSSFGAEYVIRQEKGSHDHDDHDDDHDDHVVKKSRTRDLLDGAGSVNDDGLLQDVVSSRIIKED</sequence>
<dbReference type="PROSITE" id="PS50811">
    <property type="entry name" value="WRKY"/>
    <property type="match status" value="1"/>
</dbReference>
<feature type="region of interest" description="Disordered" evidence="6">
    <location>
        <begin position="54"/>
        <end position="97"/>
    </location>
</feature>
<gene>
    <name evidence="8" type="ORF">CARUB_v10019242mg</name>
</gene>
<accession>R0HPI5</accession>
<dbReference type="eggNOG" id="ENOG502QU0Y">
    <property type="taxonomic scope" value="Eukaryota"/>
</dbReference>
<feature type="compositionally biased region" description="Basic and acidic residues" evidence="6">
    <location>
        <begin position="255"/>
        <end position="268"/>
    </location>
</feature>
<feature type="compositionally biased region" description="Acidic residues" evidence="6">
    <location>
        <begin position="79"/>
        <end position="92"/>
    </location>
</feature>
<organism evidence="8 9">
    <name type="scientific">Capsella rubella</name>
    <dbReference type="NCBI Taxonomy" id="81985"/>
    <lineage>
        <taxon>Eukaryota</taxon>
        <taxon>Viridiplantae</taxon>
        <taxon>Streptophyta</taxon>
        <taxon>Embryophyta</taxon>
        <taxon>Tracheophyta</taxon>
        <taxon>Spermatophyta</taxon>
        <taxon>Magnoliopsida</taxon>
        <taxon>eudicotyledons</taxon>
        <taxon>Gunneridae</taxon>
        <taxon>Pentapetalae</taxon>
        <taxon>rosids</taxon>
        <taxon>malvids</taxon>
        <taxon>Brassicales</taxon>
        <taxon>Brassicaceae</taxon>
        <taxon>Camelineae</taxon>
        <taxon>Capsella</taxon>
    </lineage>
</organism>
<keyword evidence="5" id="KW-0539">Nucleus</keyword>
<dbReference type="Pfam" id="PF03106">
    <property type="entry name" value="WRKY"/>
    <property type="match status" value="1"/>
</dbReference>
<keyword evidence="4" id="KW-0804">Transcription</keyword>
<keyword evidence="9" id="KW-1185">Reference proteome</keyword>
<feature type="region of interest" description="Disordered" evidence="6">
    <location>
        <begin position="243"/>
        <end position="276"/>
    </location>
</feature>